<gene>
    <name evidence="1" type="ORF">METZ01_LOCUS109487</name>
</gene>
<organism evidence="1">
    <name type="scientific">marine metagenome</name>
    <dbReference type="NCBI Taxonomy" id="408172"/>
    <lineage>
        <taxon>unclassified sequences</taxon>
        <taxon>metagenomes</taxon>
        <taxon>ecological metagenomes</taxon>
    </lineage>
</organism>
<proteinExistence type="predicted"/>
<name>A0A381WXH4_9ZZZZ</name>
<protein>
    <submittedName>
        <fullName evidence="1">Uncharacterized protein</fullName>
    </submittedName>
</protein>
<reference evidence="1" key="1">
    <citation type="submission" date="2018-05" db="EMBL/GenBank/DDBJ databases">
        <authorList>
            <person name="Lanie J.A."/>
            <person name="Ng W.-L."/>
            <person name="Kazmierczak K.M."/>
            <person name="Andrzejewski T.M."/>
            <person name="Davidsen T.M."/>
            <person name="Wayne K.J."/>
            <person name="Tettelin H."/>
            <person name="Glass J.I."/>
            <person name="Rusch D."/>
            <person name="Podicherti R."/>
            <person name="Tsui H.-C.T."/>
            <person name="Winkler M.E."/>
        </authorList>
    </citation>
    <scope>NUCLEOTIDE SEQUENCE</scope>
</reference>
<dbReference type="EMBL" id="UINC01013053">
    <property type="protein sequence ID" value="SVA56633.1"/>
    <property type="molecule type" value="Genomic_DNA"/>
</dbReference>
<accession>A0A381WXH4</accession>
<dbReference type="AlphaFoldDB" id="A0A381WXH4"/>
<sequence>MEWFKKNRKIKLGVLIFILIFAVCELQQRNKNDSWQENIRIQENHEFNDCIENNSFEWCTSLKPHVWNDLD</sequence>
<evidence type="ECO:0000313" key="1">
    <source>
        <dbReference type="EMBL" id="SVA56633.1"/>
    </source>
</evidence>